<feature type="compositionally biased region" description="Low complexity" evidence="1">
    <location>
        <begin position="36"/>
        <end position="51"/>
    </location>
</feature>
<keyword evidence="2" id="KW-1133">Transmembrane helix</keyword>
<accession>A0A1H7T3Z1</accession>
<dbReference type="InterPro" id="IPR022041">
    <property type="entry name" value="Methyltransf_FA"/>
</dbReference>
<protein>
    <submittedName>
        <fullName evidence="4">Farnesoic acid 0-methyl transferase</fullName>
    </submittedName>
</protein>
<keyword evidence="4" id="KW-0808">Transferase</keyword>
<dbReference type="OrthoDB" id="5506916at2"/>
<sequence length="506" mass="55992">MGQARRKEKDKKSGKVSESAQGQSPEKMETSEASVPAEPGSPSTAPTPAAPAAWVKPEGLSRRGWALLAAVLLLTQLPLLHYVLFRGQARVTAQIPYQQDFSSPSVVDTDFFSTGAYWRVEDGQLLGPAPKNNPLWLQARLPEDVALEFDVRAEYPEGDIRLELFGDGITPATGYVLVQGGWNNTLSVIARQDLNAPSLSTLQRQATRLAQQRKLPSADLVATGQFRPDTRVRVEAQGFPVQAGRVYRWRVERRGTLLRWSIDGQPLLELDDPFPLKGPGHDRLGLSGWESMLFFDNLRIVPLDGSAAEAALPPPPPPPPPGPFADTFDRDTLGDAWNVTNPSAVKLENGALTVQLVHNKPVWLKQPIPTEATIDFDVWTDDPDGDIKVEAWGDGRSFYSGDLRLQYTASGYVFIFGGWRNTQSAIARQNEHTPDRAVRDGKAVQPGKRYHFTLTRRGDTIDWSVDGQPFLSLKDPAPLRGPRQQYFGFSGWKTKVSFDNLKIQPL</sequence>
<evidence type="ECO:0000313" key="4">
    <source>
        <dbReference type="EMBL" id="SEL79006.1"/>
    </source>
</evidence>
<dbReference type="Proteomes" id="UP000182719">
    <property type="component" value="Unassembled WGS sequence"/>
</dbReference>
<dbReference type="AlphaFoldDB" id="A0A1H7T3Z1"/>
<dbReference type="EMBL" id="FOAP01000008">
    <property type="protein sequence ID" value="SEL79006.1"/>
    <property type="molecule type" value="Genomic_DNA"/>
</dbReference>
<evidence type="ECO:0000256" key="1">
    <source>
        <dbReference type="SAM" id="MobiDB-lite"/>
    </source>
</evidence>
<keyword evidence="2" id="KW-0812">Transmembrane</keyword>
<dbReference type="Pfam" id="PF12248">
    <property type="entry name" value="Methyltransf_FA"/>
    <property type="match status" value="1"/>
</dbReference>
<gene>
    <name evidence="4" type="ORF">SAMN05444354_108246</name>
</gene>
<dbReference type="Gene3D" id="2.60.120.560">
    <property type="entry name" value="Exo-inulinase, domain 1"/>
    <property type="match status" value="2"/>
</dbReference>
<organism evidence="4 5">
    <name type="scientific">Stigmatella aurantiaca</name>
    <dbReference type="NCBI Taxonomy" id="41"/>
    <lineage>
        <taxon>Bacteria</taxon>
        <taxon>Pseudomonadati</taxon>
        <taxon>Myxococcota</taxon>
        <taxon>Myxococcia</taxon>
        <taxon>Myxococcales</taxon>
        <taxon>Cystobacterineae</taxon>
        <taxon>Archangiaceae</taxon>
        <taxon>Stigmatella</taxon>
    </lineage>
</organism>
<dbReference type="GO" id="GO:0016740">
    <property type="term" value="F:transferase activity"/>
    <property type="evidence" value="ECO:0007669"/>
    <property type="project" value="UniProtKB-KW"/>
</dbReference>
<keyword evidence="2" id="KW-0472">Membrane</keyword>
<feature type="compositionally biased region" description="Basic and acidic residues" evidence="1">
    <location>
        <begin position="1"/>
        <end position="15"/>
    </location>
</feature>
<feature type="domain" description="Farnesoic acid O-methyl transferase" evidence="3">
    <location>
        <begin position="411"/>
        <end position="498"/>
    </location>
</feature>
<reference evidence="5" key="1">
    <citation type="submission" date="2016-10" db="EMBL/GenBank/DDBJ databases">
        <authorList>
            <person name="Varghese N."/>
            <person name="Submissions S."/>
        </authorList>
    </citation>
    <scope>NUCLEOTIDE SEQUENCE [LARGE SCALE GENOMIC DNA]</scope>
    <source>
        <strain evidence="5">DSM 17044</strain>
    </source>
</reference>
<evidence type="ECO:0000256" key="2">
    <source>
        <dbReference type="SAM" id="Phobius"/>
    </source>
</evidence>
<proteinExistence type="predicted"/>
<name>A0A1H7T3Z1_STIAU</name>
<evidence type="ECO:0000313" key="5">
    <source>
        <dbReference type="Proteomes" id="UP000182719"/>
    </source>
</evidence>
<dbReference type="RefSeq" id="WP_075007613.1">
    <property type="nucleotide sequence ID" value="NZ_FOAP01000008.1"/>
</dbReference>
<feature type="transmembrane region" description="Helical" evidence="2">
    <location>
        <begin position="65"/>
        <end position="85"/>
    </location>
</feature>
<feature type="region of interest" description="Disordered" evidence="1">
    <location>
        <begin position="1"/>
        <end position="51"/>
    </location>
</feature>
<evidence type="ECO:0000259" key="3">
    <source>
        <dbReference type="Pfam" id="PF12248"/>
    </source>
</evidence>
<keyword evidence="5" id="KW-1185">Reference proteome</keyword>